<organism evidence="2 3">
    <name type="scientific">Cyanomargarita calcarea GSE-NOS-MK-12-04C</name>
    <dbReference type="NCBI Taxonomy" id="2839659"/>
    <lineage>
        <taxon>Bacteria</taxon>
        <taxon>Bacillati</taxon>
        <taxon>Cyanobacteriota</taxon>
        <taxon>Cyanophyceae</taxon>
        <taxon>Nostocales</taxon>
        <taxon>Cyanomargaritaceae</taxon>
        <taxon>Cyanomargarita</taxon>
    </lineage>
</organism>
<comment type="caution">
    <text evidence="2">The sequence shown here is derived from an EMBL/GenBank/DDBJ whole genome shotgun (WGS) entry which is preliminary data.</text>
</comment>
<dbReference type="InterPro" id="IPR011189">
    <property type="entry name" value="UCP_caspase_lke"/>
</dbReference>
<gene>
    <name evidence="2" type="ORF">KME60_26735</name>
</gene>
<evidence type="ECO:0000259" key="1">
    <source>
        <dbReference type="Pfam" id="PF00656"/>
    </source>
</evidence>
<sequence>MKRRTFLQRIGSILTIMGATEAGWLTLGNPYYQALAQPNSRKLALLVGVNQYPQIPALAGCLTDVELQKELLIYRCGFQASDILTLTDEQASREFIETAFLDHLVKQASLGDVVIFHFSGYGTRVNSQNALLTADTVETSQNNKIVNCLLEETLFLLLRSLPTNKVTAILDTSYNAPNPGLAVGLGVRAHKLSYIAQIAAAELDFQTQLKTQDTRLSTILTATSDPKELAREVLFSGFSAGLFTYALTQYLWETTPATTIQFSLNAIASSIQQLGGKQQPALLNGKKNQQLALLFENFLSSNSIGAEGVVTAIEEDGKTVHLWLGGLPPQVLAEYGVNSQFKLVTGDAANVQMIVRSRTGLDAKAQIEGEITTPLFVGQLVQEAVRVIPRNISLTVALDTKLERIERVDATSAFATVSHISTIVAGEQSADYVFSKLPEVKYSEMMVSPSSYALFSLGSELIPNTSGEAGEAVKLAVQRLTPKLRILLAAKFWRLTENEASSRLAVKASLEITNGISPRTVIQRETLRNTLLKISSTQTPTVAIGSRIQYRVQNMSDRPVYLMILGLDSAKNAIALYPWQNSGTSDTSAAKALLTDVVIAPGETRIVPQTTVGFEWLVQGPNLASETQLIISVAPFTQTLARLTAKHPGVQQQRIAPLLNPIEVTQALLQDLHNASTQKTDTNQTGDFYLWDVKNWASFSFIYQVV</sequence>
<evidence type="ECO:0000313" key="3">
    <source>
        <dbReference type="Proteomes" id="UP000729701"/>
    </source>
</evidence>
<dbReference type="InterPro" id="IPR011600">
    <property type="entry name" value="Pept_C14_caspase"/>
</dbReference>
<reference evidence="2" key="1">
    <citation type="submission" date="2021-05" db="EMBL/GenBank/DDBJ databases">
        <authorList>
            <person name="Pietrasiak N."/>
            <person name="Ward R."/>
            <person name="Stajich J.E."/>
            <person name="Kurbessoian T."/>
        </authorList>
    </citation>
    <scope>NUCLEOTIDE SEQUENCE</scope>
    <source>
        <strain evidence="2">GSE-NOS-MK-12-04C</strain>
    </source>
</reference>
<dbReference type="InterPro" id="IPR029030">
    <property type="entry name" value="Caspase-like_dom_sf"/>
</dbReference>
<dbReference type="PANTHER" id="PTHR48104">
    <property type="entry name" value="METACASPASE-4"/>
    <property type="match status" value="1"/>
</dbReference>
<dbReference type="PIRSF" id="PIRSF007398">
    <property type="entry name" value="Sll0148_caspase"/>
    <property type="match status" value="1"/>
</dbReference>
<dbReference type="SUPFAM" id="SSF52129">
    <property type="entry name" value="Caspase-like"/>
    <property type="match status" value="1"/>
</dbReference>
<accession>A0A951QS35</accession>
<evidence type="ECO:0000313" key="2">
    <source>
        <dbReference type="EMBL" id="MBW4670923.1"/>
    </source>
</evidence>
<dbReference type="EMBL" id="JAHHGZ010000036">
    <property type="protein sequence ID" value="MBW4670923.1"/>
    <property type="molecule type" value="Genomic_DNA"/>
</dbReference>
<dbReference type="AlphaFoldDB" id="A0A951QS35"/>
<protein>
    <submittedName>
        <fullName evidence="2">Caspase family protein</fullName>
    </submittedName>
</protein>
<dbReference type="GO" id="GO:0005737">
    <property type="term" value="C:cytoplasm"/>
    <property type="evidence" value="ECO:0007669"/>
    <property type="project" value="TreeGrafter"/>
</dbReference>
<name>A0A951QS35_9CYAN</name>
<dbReference type="Proteomes" id="UP000729701">
    <property type="component" value="Unassembled WGS sequence"/>
</dbReference>
<dbReference type="PANTHER" id="PTHR48104:SF30">
    <property type="entry name" value="METACASPASE-1"/>
    <property type="match status" value="1"/>
</dbReference>
<dbReference type="Pfam" id="PF00656">
    <property type="entry name" value="Peptidase_C14"/>
    <property type="match status" value="1"/>
</dbReference>
<dbReference type="GO" id="GO:0006508">
    <property type="term" value="P:proteolysis"/>
    <property type="evidence" value="ECO:0007669"/>
    <property type="project" value="InterPro"/>
</dbReference>
<feature type="domain" description="Peptidase C14 caspase" evidence="1">
    <location>
        <begin position="41"/>
        <end position="282"/>
    </location>
</feature>
<dbReference type="InterPro" id="IPR050452">
    <property type="entry name" value="Metacaspase"/>
</dbReference>
<proteinExistence type="predicted"/>
<reference evidence="2" key="2">
    <citation type="journal article" date="2022" name="Microbiol. Resour. Announc.">
        <title>Metagenome Sequencing to Explore Phylogenomics of Terrestrial Cyanobacteria.</title>
        <authorList>
            <person name="Ward R.D."/>
            <person name="Stajich J.E."/>
            <person name="Johansen J.R."/>
            <person name="Huntemann M."/>
            <person name="Clum A."/>
            <person name="Foster B."/>
            <person name="Foster B."/>
            <person name="Roux S."/>
            <person name="Palaniappan K."/>
            <person name="Varghese N."/>
            <person name="Mukherjee S."/>
            <person name="Reddy T.B.K."/>
            <person name="Daum C."/>
            <person name="Copeland A."/>
            <person name="Chen I.A."/>
            <person name="Ivanova N.N."/>
            <person name="Kyrpides N.C."/>
            <person name="Shapiro N."/>
            <person name="Eloe-Fadrosh E.A."/>
            <person name="Pietrasiak N."/>
        </authorList>
    </citation>
    <scope>NUCLEOTIDE SEQUENCE</scope>
    <source>
        <strain evidence="2">GSE-NOS-MK-12-04C</strain>
    </source>
</reference>
<dbReference type="Gene3D" id="3.40.50.1460">
    <property type="match status" value="1"/>
</dbReference>
<dbReference type="GO" id="GO:0004197">
    <property type="term" value="F:cysteine-type endopeptidase activity"/>
    <property type="evidence" value="ECO:0007669"/>
    <property type="project" value="InterPro"/>
</dbReference>